<dbReference type="SUPFAM" id="SSF49785">
    <property type="entry name" value="Galactose-binding domain-like"/>
    <property type="match status" value="1"/>
</dbReference>
<proteinExistence type="predicted"/>
<reference evidence="5" key="1">
    <citation type="submission" date="2023-07" db="EMBL/GenBank/DDBJ databases">
        <title>Novel species in the genus Lipingzhangella isolated from Sambhar Salt Lake.</title>
        <authorList>
            <person name="Jiya N."/>
            <person name="Kajale S."/>
            <person name="Sharma A."/>
        </authorList>
    </citation>
    <scope>NUCLEOTIDE SEQUENCE [LARGE SCALE GENOMIC DNA]</scope>
    <source>
        <strain evidence="5">LS1_29</strain>
    </source>
</reference>
<keyword evidence="2" id="KW-0812">Transmembrane</keyword>
<feature type="region of interest" description="Disordered" evidence="1">
    <location>
        <begin position="1461"/>
        <end position="1559"/>
    </location>
</feature>
<evidence type="ECO:0000313" key="5">
    <source>
        <dbReference type="Proteomes" id="UP001250214"/>
    </source>
</evidence>
<evidence type="ECO:0000256" key="2">
    <source>
        <dbReference type="SAM" id="Phobius"/>
    </source>
</evidence>
<keyword evidence="2" id="KW-0472">Membrane</keyword>
<dbReference type="RefSeq" id="WP_310913777.1">
    <property type="nucleotide sequence ID" value="NZ_JAVLVT010000010.1"/>
</dbReference>
<comment type="caution">
    <text evidence="4">The sequence shown here is derived from an EMBL/GenBank/DDBJ whole genome shotgun (WGS) entry which is preliminary data.</text>
</comment>
<feature type="transmembrane region" description="Helical" evidence="2">
    <location>
        <begin position="399"/>
        <end position="420"/>
    </location>
</feature>
<dbReference type="InterPro" id="IPR000421">
    <property type="entry name" value="FA58C"/>
</dbReference>
<dbReference type="InterPro" id="IPR008979">
    <property type="entry name" value="Galactose-bd-like_sf"/>
</dbReference>
<feature type="region of interest" description="Disordered" evidence="1">
    <location>
        <begin position="893"/>
        <end position="913"/>
    </location>
</feature>
<feature type="transmembrane region" description="Helical" evidence="2">
    <location>
        <begin position="347"/>
        <end position="366"/>
    </location>
</feature>
<dbReference type="Gene3D" id="2.60.120.260">
    <property type="entry name" value="Galactose-binding domain-like"/>
    <property type="match status" value="1"/>
</dbReference>
<feature type="region of interest" description="Disordered" evidence="1">
    <location>
        <begin position="1"/>
        <end position="31"/>
    </location>
</feature>
<feature type="compositionally biased region" description="Basic and acidic residues" evidence="1">
    <location>
        <begin position="7"/>
        <end position="19"/>
    </location>
</feature>
<feature type="transmembrane region" description="Helical" evidence="2">
    <location>
        <begin position="1347"/>
        <end position="1367"/>
    </location>
</feature>
<gene>
    <name evidence="4" type="ORF">RIF23_18105</name>
</gene>
<dbReference type="Proteomes" id="UP001250214">
    <property type="component" value="Unassembled WGS sequence"/>
</dbReference>
<protein>
    <submittedName>
        <fullName evidence="4">Alpha-(1-&gt;3)-arabinofuranosyltransferase</fullName>
    </submittedName>
</protein>
<feature type="transmembrane region" description="Helical" evidence="2">
    <location>
        <begin position="245"/>
        <end position="265"/>
    </location>
</feature>
<organism evidence="4 5">
    <name type="scientific">Lipingzhangella rawalii</name>
    <dbReference type="NCBI Taxonomy" id="2055835"/>
    <lineage>
        <taxon>Bacteria</taxon>
        <taxon>Bacillati</taxon>
        <taxon>Actinomycetota</taxon>
        <taxon>Actinomycetes</taxon>
        <taxon>Streptosporangiales</taxon>
        <taxon>Nocardiopsidaceae</taxon>
        <taxon>Lipingzhangella</taxon>
    </lineage>
</organism>
<evidence type="ECO:0000259" key="3">
    <source>
        <dbReference type="PROSITE" id="PS50022"/>
    </source>
</evidence>
<sequence>MRHAPRSWREGERSAEVRTRAGPTASVNAPEAPDERLVRRIKLFGVCLLLSAVGFSIDPERILGDTKIDLVINPLGFLERALHLWDGAYFGQLQNQAYGYFFPNGPFHALFLALDMPEWIVQRLWMTLLLCAAFLGVVYVARALGIGTLHTQIVAGVAYALAPRVLTLLSYNSAELQPTMLLPWVLLPLIHGARHGVSPRRAAMLSAVAFLFCGGTNAASELAILVVPLLYLITRQRGPRTRRLLGWWLLAIFLVSFWWLAPLLIMGRYVYSFMPYTEDASTTTGVTSLINAVRGTSNWMGYVPMEGQPALPAGAEVSSVPWLVAVTAIVAGLGLAGLANRRIPERTFLIVTVLTGVAIVVSGYAAEVSQPVVGPFAEMMRAAYDGILSPFRNIHKFDAVIRLPVVLGLAYLPLAVAARVAVRPDTASRVLRLSPDLARRVVASVCGAAVLASLAPIATVGIATRGGFEEMPDYWQEATTWIDNQGGTGMTLAVPGSARGEYQWGRPMDEPMQPLMETRWSNHQIIPWGSSGISRIQHEIDQRLSSGQGSSGLTALLSRLGVEHLLVRNDLQREGNNGAWPGRVHQALADSPGVTHAHSFGPEVGNADPSLAGRWFDQPLSALDVYTVDDPAPVVGTLAQDEALRVTGAPEAALTLAEQGLVTDDRPVLLGEDPHAEGQQTAHSIATDTARLREVVYPEVRNNVSATLTDPSERERDVPAPDVMDPAWEPYTAAATYRGIADVRASTAQSTALAGAGSRDPGAGPFAALDGDDTTAWRSGGYRGAVGQWLEVELEEPRDISGLSVAFAQHPGDPPPAEVDVITDDGEVRVSVEDTTQLQELEVPPGETSTVRLRVASLAWEPEYRFGSQVGVSELYLPGVESARVLPVDAAVPDESGTEDTDPDGGPGATTAADTVVLSGSTGHVPGCMQGPHTWVCDPDLEVHGEDTHRLDRDITGLESGDYRISGQVIAADARSLENTANRGQEYPRVRSSSTVVDHPAAIGHSALDGDSTTVWYPDPQDPQPSLDLDLGREVELDQLRVDFPRSDAITAPVGVTVDTPATTRSGWVDSNGNLTFEPVTTEELTLTFDVPAGQPLEISGIELPDVDPLPPVEDRELDELGSACGLGPVLRVDGERVETRIVDGDAQTQLDGDPLTYESCSAAPMDPDGTVVTIDGGDAFRILSGIVQPAGDGAGTSTPSLPGTGADEEVELAEVDVAGWGDSERRLEIDVDEDSYLVVNENFNEGWEATVGNDDTPLRPVRLDGWRQAWEVSEGTAATVTLSYAPDRAYHAALGAGALFALTVVAGAALRPRRRDDGPATLPTAGAASLSSLLLVPLALAFGVWIAGVAGALVSAVVLGASWWLGRSSRTRTPGSEPPSALASIARRLARALASPWVVVTSLTLAGLAFATGNHLQLEMPFAPVSGVLADPLQGWVPQLLCLPALTRLMVSLWRFDDPPPAPADPVRQSATIEDWSPGPMLTGAAPGTDHATGNGAAPDASRSAAMPQADPVDDAAGGEDVPPKLGSDCERPDGNADGADAVDTAEADVDTGTGSRA</sequence>
<dbReference type="InterPro" id="IPR056997">
    <property type="entry name" value="CBM_AftD"/>
</dbReference>
<dbReference type="Pfam" id="PF24607">
    <property type="entry name" value="CBM_AftD"/>
    <property type="match status" value="2"/>
</dbReference>
<feature type="transmembrane region" description="Helical" evidence="2">
    <location>
        <begin position="320"/>
        <end position="340"/>
    </location>
</feature>
<evidence type="ECO:0000256" key="1">
    <source>
        <dbReference type="SAM" id="MobiDB-lite"/>
    </source>
</evidence>
<dbReference type="InterPro" id="IPR021798">
    <property type="entry name" value="AftD_N"/>
</dbReference>
<feature type="transmembrane region" description="Helical" evidence="2">
    <location>
        <begin position="207"/>
        <end position="233"/>
    </location>
</feature>
<accession>A0ABU2HAB4</accession>
<dbReference type="EMBL" id="JAVLVT010000010">
    <property type="protein sequence ID" value="MDS1272206.1"/>
    <property type="molecule type" value="Genomic_DNA"/>
</dbReference>
<feature type="transmembrane region" description="Helical" evidence="2">
    <location>
        <begin position="1398"/>
        <end position="1417"/>
    </location>
</feature>
<feature type="transmembrane region" description="Helical" evidence="2">
    <location>
        <begin position="120"/>
        <end position="141"/>
    </location>
</feature>
<evidence type="ECO:0000313" key="4">
    <source>
        <dbReference type="EMBL" id="MDS1272206.1"/>
    </source>
</evidence>
<feature type="transmembrane region" description="Helical" evidence="2">
    <location>
        <begin position="441"/>
        <end position="463"/>
    </location>
</feature>
<keyword evidence="5" id="KW-1185">Reference proteome</keyword>
<keyword evidence="2" id="KW-1133">Transmembrane helix</keyword>
<feature type="transmembrane region" description="Helical" evidence="2">
    <location>
        <begin position="1323"/>
        <end position="1341"/>
    </location>
</feature>
<dbReference type="PROSITE" id="PS50022">
    <property type="entry name" value="FA58C_3"/>
    <property type="match status" value="1"/>
</dbReference>
<name>A0ABU2HAB4_9ACTN</name>
<feature type="transmembrane region" description="Helical" evidence="2">
    <location>
        <begin position="1290"/>
        <end position="1311"/>
    </location>
</feature>
<feature type="domain" description="F5/8 type C" evidence="3">
    <location>
        <begin position="733"/>
        <end position="805"/>
    </location>
</feature>
<dbReference type="Pfam" id="PF11847">
    <property type="entry name" value="GT-C_AftD"/>
    <property type="match status" value="1"/>
</dbReference>